<reference evidence="4" key="1">
    <citation type="submission" date="2025-08" db="UniProtKB">
        <authorList>
            <consortium name="RefSeq"/>
        </authorList>
    </citation>
    <scope>IDENTIFICATION</scope>
</reference>
<gene>
    <name evidence="4" type="primary">LOC105127925</name>
</gene>
<dbReference type="AlphaFoldDB" id="A0AAJ6UEL5"/>
<sequence>MQIPEKKVHKRMCVSPYLCYDQVAAHLAAAHKVLVASNVSKLLVHLPLHKRGDAAITIPYEALARMRDPIYGCVAYIFALQQQVSMVFLKVAILQEEMEILGNQMASLTVGN</sequence>
<feature type="domain" description="LOB" evidence="2">
    <location>
        <begin position="1"/>
        <end position="98"/>
    </location>
</feature>
<comment type="similarity">
    <text evidence="1">Belongs to the LOB domain-containing protein family.</text>
</comment>
<dbReference type="Proteomes" id="UP000694918">
    <property type="component" value="Unplaced"/>
</dbReference>
<evidence type="ECO:0000313" key="4">
    <source>
        <dbReference type="RefSeq" id="XP_011027706.1"/>
    </source>
</evidence>
<dbReference type="RefSeq" id="XP_011027706.1">
    <property type="nucleotide sequence ID" value="XM_011029404.1"/>
</dbReference>
<organism evidence="3 4">
    <name type="scientific">Populus euphratica</name>
    <name type="common">Euphrates poplar</name>
    <dbReference type="NCBI Taxonomy" id="75702"/>
    <lineage>
        <taxon>Eukaryota</taxon>
        <taxon>Viridiplantae</taxon>
        <taxon>Streptophyta</taxon>
        <taxon>Embryophyta</taxon>
        <taxon>Tracheophyta</taxon>
        <taxon>Spermatophyta</taxon>
        <taxon>Magnoliopsida</taxon>
        <taxon>eudicotyledons</taxon>
        <taxon>Gunneridae</taxon>
        <taxon>Pentapetalae</taxon>
        <taxon>rosids</taxon>
        <taxon>fabids</taxon>
        <taxon>Malpighiales</taxon>
        <taxon>Salicaceae</taxon>
        <taxon>Saliceae</taxon>
        <taxon>Populus</taxon>
    </lineage>
</organism>
<dbReference type="GO" id="GO:0045893">
    <property type="term" value="P:positive regulation of DNA-templated transcription"/>
    <property type="evidence" value="ECO:0007669"/>
    <property type="project" value="TreeGrafter"/>
</dbReference>
<dbReference type="PANTHER" id="PTHR31529:SF50">
    <property type="entry name" value="LOB DOMAIN PROTEIN"/>
    <property type="match status" value="1"/>
</dbReference>
<dbReference type="GO" id="GO:0009755">
    <property type="term" value="P:hormone-mediated signaling pathway"/>
    <property type="evidence" value="ECO:0007669"/>
    <property type="project" value="TreeGrafter"/>
</dbReference>
<keyword evidence="3" id="KW-1185">Reference proteome</keyword>
<dbReference type="PROSITE" id="PS50891">
    <property type="entry name" value="LOB"/>
    <property type="match status" value="1"/>
</dbReference>
<evidence type="ECO:0000313" key="3">
    <source>
        <dbReference type="Proteomes" id="UP000694918"/>
    </source>
</evidence>
<dbReference type="InterPro" id="IPR004883">
    <property type="entry name" value="LOB"/>
</dbReference>
<proteinExistence type="inferred from homology"/>
<dbReference type="PANTHER" id="PTHR31529">
    <property type="entry name" value="LOB DOMAIN CONTAINING PROTEIN"/>
    <property type="match status" value="1"/>
</dbReference>
<dbReference type="GeneID" id="105127925"/>
<dbReference type="KEGG" id="peu:105127925"/>
<evidence type="ECO:0000259" key="2">
    <source>
        <dbReference type="PROSITE" id="PS50891"/>
    </source>
</evidence>
<evidence type="ECO:0000256" key="1">
    <source>
        <dbReference type="ARBA" id="ARBA00005474"/>
    </source>
</evidence>
<name>A0AAJ6UEL5_POPEU</name>
<dbReference type="GO" id="GO:0005634">
    <property type="term" value="C:nucleus"/>
    <property type="evidence" value="ECO:0007669"/>
    <property type="project" value="TreeGrafter"/>
</dbReference>
<accession>A0AAJ6UEL5</accession>
<dbReference type="Pfam" id="PF03195">
    <property type="entry name" value="LOB"/>
    <property type="match status" value="1"/>
</dbReference>
<protein>
    <submittedName>
        <fullName evidence="4">LOB domain-containing protein 33-like</fullName>
    </submittedName>
</protein>